<dbReference type="InterPro" id="IPR023996">
    <property type="entry name" value="TonB-dep_OMP_SusC/RagA"/>
</dbReference>
<dbReference type="Pfam" id="PF13715">
    <property type="entry name" value="CarbopepD_reg_2"/>
    <property type="match status" value="1"/>
</dbReference>
<dbReference type="InterPro" id="IPR023997">
    <property type="entry name" value="TonB-dep_OMP_SusC/RagA_CS"/>
</dbReference>
<evidence type="ECO:0000256" key="6">
    <source>
        <dbReference type="ARBA" id="ARBA00023237"/>
    </source>
</evidence>
<dbReference type="Pfam" id="PF07715">
    <property type="entry name" value="Plug"/>
    <property type="match status" value="1"/>
</dbReference>
<sequence length="1157" mass="127852">MYKKKHVLDNKHSYALIRKLVLVMKLTFIVIITLCMQVSFAAKAQKISLSEKNTSIAEVFRKINKKFGYEFIYTGEMLKEAKPVNISIKNASIEEVLDKCFEGQPLRYKLTNNTVIVQRKSGTAQQQQQQLRKKIKISGKIMDEQNLPLPGASVRIKGTGTATMADNDGRYTIEADSNSQLIFSYLGFEDKEVSVAGKTVIDVMLKEQTSLLQDVVVVGYGTVNKKDATGSIAQVNIRDMAKAPVSSIEQALAGRVAGLNVSASQGQPGEEGTNIRIRGVGSITQDASPLYVIDGFATENFDLSMLNPDDIESINVLKDASGTAIYGSRGANGVIVVETKKGKVGKPILTYSGSYGFQDVTKRVEVLSPYEFVKLEYERDPLTATTLYLPDGVSFDSYKNLEGINWQDQFFRQGVTNIHNLSLRGGNKDTKYAISGSLFETGSVVVNTGLKKQQGRVTLDQNVSNKLRAGVSANYTHTQTYGQIASSIQDGYASSALLYSVWGYRPVNLRYLTGDVNDVNLEEELFDEDVTSTTDYRFNPVESAKNLYRNKDNNNLVANGYFTYDITKNLVFKSTGAINLNTIQLGTFYNSGTSQGSPISPRNNNGQWGSMDFSSRTTWSNDNTLTYSKVNKNHSLTVLGGVGFQQENRKGNEYTAIKVPNETLGIDGLGQGTPLAIGSSGTYNTLQSYFSRVNYGYRSKYLFTATFRADGSSKFPNSKWGYFPSGALAWKMKEESFFKGIEAITEAKLRVSYGLTGNNRVGDFSALSPIAVENSTGYSFGNEVPTPAAIPTIGNPQLRWETTAQLNLGYDLSLLKNRIELVVDVYQKKTDNLLLLANMSPSTGYARAYKNVGKLKNEGLEFTLNTVNINKLDFAWRSNFNISFNRNTILQLADGEERLLNSISPRWQSGYADPVLYSAAIGHSIGNFVGYIFDGIYQYEDFYQLPNGGYSLKNSVPTNGMAREVIRPGYIRYKDLNSDGIITAADQTIIGRGLPIHTGGFSNNFTYKNLSLNVFLQWSYGNDVYNANKLIFEAKAYSMLNQYASYANRWSPTNPSTTIPVVGGVPEGYYSTRELEDASYLRLKTVELAYSIPANYSKKLGLKEIMLTASAQNLVTWTNYSGMDPEVSTRNSILTPGFDYSAFPIAKTVVFGLKASL</sequence>
<comment type="subcellular location">
    <subcellularLocation>
        <location evidence="1 7">Cell outer membrane</location>
        <topology evidence="1 7">Multi-pass membrane protein</topology>
    </subcellularLocation>
</comment>
<dbReference type="InterPro" id="IPR039426">
    <property type="entry name" value="TonB-dep_rcpt-like"/>
</dbReference>
<dbReference type="InterPro" id="IPR008969">
    <property type="entry name" value="CarboxyPept-like_regulatory"/>
</dbReference>
<evidence type="ECO:0000256" key="3">
    <source>
        <dbReference type="ARBA" id="ARBA00022452"/>
    </source>
</evidence>
<dbReference type="EMBL" id="JBHUHZ010000003">
    <property type="protein sequence ID" value="MFD2164019.1"/>
    <property type="molecule type" value="Genomic_DNA"/>
</dbReference>
<evidence type="ECO:0000256" key="4">
    <source>
        <dbReference type="ARBA" id="ARBA00022692"/>
    </source>
</evidence>
<comment type="similarity">
    <text evidence="7">Belongs to the TonB-dependent receptor family.</text>
</comment>
<dbReference type="SUPFAM" id="SSF56935">
    <property type="entry name" value="Porins"/>
    <property type="match status" value="1"/>
</dbReference>
<dbReference type="InterPro" id="IPR037066">
    <property type="entry name" value="Plug_dom_sf"/>
</dbReference>
<name>A0ABW4ZQZ6_9SPHI</name>
<evidence type="ECO:0000256" key="8">
    <source>
        <dbReference type="SAM" id="Phobius"/>
    </source>
</evidence>
<dbReference type="SUPFAM" id="SSF49464">
    <property type="entry name" value="Carboxypeptidase regulatory domain-like"/>
    <property type="match status" value="1"/>
</dbReference>
<keyword evidence="6 7" id="KW-0998">Cell outer membrane</keyword>
<dbReference type="Gene3D" id="2.170.130.10">
    <property type="entry name" value="TonB-dependent receptor, plug domain"/>
    <property type="match status" value="1"/>
</dbReference>
<dbReference type="InterPro" id="IPR011662">
    <property type="entry name" value="Secretin/TonB_short_N"/>
</dbReference>
<dbReference type="Pfam" id="PF07660">
    <property type="entry name" value="STN"/>
    <property type="match status" value="1"/>
</dbReference>
<keyword evidence="11" id="KW-1185">Reference proteome</keyword>
<feature type="transmembrane region" description="Helical" evidence="8">
    <location>
        <begin position="20"/>
        <end position="42"/>
    </location>
</feature>
<keyword evidence="4 7" id="KW-0812">Transmembrane</keyword>
<protein>
    <submittedName>
        <fullName evidence="10">TonB-dependent receptor</fullName>
    </submittedName>
</protein>
<dbReference type="InterPro" id="IPR012910">
    <property type="entry name" value="Plug_dom"/>
</dbReference>
<dbReference type="Gene3D" id="3.55.50.30">
    <property type="match status" value="1"/>
</dbReference>
<keyword evidence="8" id="KW-1133">Transmembrane helix</keyword>
<proteinExistence type="inferred from homology"/>
<dbReference type="Gene3D" id="2.40.170.20">
    <property type="entry name" value="TonB-dependent receptor, beta-barrel domain"/>
    <property type="match status" value="1"/>
</dbReference>
<evidence type="ECO:0000256" key="7">
    <source>
        <dbReference type="PROSITE-ProRule" id="PRU01360"/>
    </source>
</evidence>
<evidence type="ECO:0000259" key="9">
    <source>
        <dbReference type="SMART" id="SM00965"/>
    </source>
</evidence>
<feature type="domain" description="Secretin/TonB short N-terminal" evidence="9">
    <location>
        <begin position="69"/>
        <end position="120"/>
    </location>
</feature>
<evidence type="ECO:0000256" key="2">
    <source>
        <dbReference type="ARBA" id="ARBA00022448"/>
    </source>
</evidence>
<organism evidence="10 11">
    <name type="scientific">Paradesertivirga mongoliensis</name>
    <dbReference type="NCBI Taxonomy" id="2100740"/>
    <lineage>
        <taxon>Bacteria</taxon>
        <taxon>Pseudomonadati</taxon>
        <taxon>Bacteroidota</taxon>
        <taxon>Sphingobacteriia</taxon>
        <taxon>Sphingobacteriales</taxon>
        <taxon>Sphingobacteriaceae</taxon>
        <taxon>Paradesertivirga</taxon>
    </lineage>
</organism>
<dbReference type="Proteomes" id="UP001597387">
    <property type="component" value="Unassembled WGS sequence"/>
</dbReference>
<keyword evidence="5 7" id="KW-0472">Membrane</keyword>
<dbReference type="NCBIfam" id="TIGR04056">
    <property type="entry name" value="OMP_RagA_SusC"/>
    <property type="match status" value="1"/>
</dbReference>
<dbReference type="SMART" id="SM00965">
    <property type="entry name" value="STN"/>
    <property type="match status" value="1"/>
</dbReference>
<dbReference type="RefSeq" id="WP_255904724.1">
    <property type="nucleotide sequence ID" value="NZ_JAFMZO010000004.1"/>
</dbReference>
<evidence type="ECO:0000256" key="5">
    <source>
        <dbReference type="ARBA" id="ARBA00023136"/>
    </source>
</evidence>
<evidence type="ECO:0000256" key="1">
    <source>
        <dbReference type="ARBA" id="ARBA00004571"/>
    </source>
</evidence>
<dbReference type="Gene3D" id="2.60.40.1120">
    <property type="entry name" value="Carboxypeptidase-like, regulatory domain"/>
    <property type="match status" value="1"/>
</dbReference>
<keyword evidence="3 7" id="KW-1134">Transmembrane beta strand</keyword>
<keyword evidence="2 7" id="KW-0813">Transport</keyword>
<reference evidence="11" key="1">
    <citation type="journal article" date="2019" name="Int. J. Syst. Evol. Microbiol.">
        <title>The Global Catalogue of Microorganisms (GCM) 10K type strain sequencing project: providing services to taxonomists for standard genome sequencing and annotation.</title>
        <authorList>
            <consortium name="The Broad Institute Genomics Platform"/>
            <consortium name="The Broad Institute Genome Sequencing Center for Infectious Disease"/>
            <person name="Wu L."/>
            <person name="Ma J."/>
        </authorList>
    </citation>
    <scope>NUCLEOTIDE SEQUENCE [LARGE SCALE GENOMIC DNA]</scope>
    <source>
        <strain evidence="11">KCTC 42217</strain>
    </source>
</reference>
<evidence type="ECO:0000313" key="10">
    <source>
        <dbReference type="EMBL" id="MFD2164019.1"/>
    </source>
</evidence>
<dbReference type="InterPro" id="IPR036942">
    <property type="entry name" value="Beta-barrel_TonB_sf"/>
</dbReference>
<keyword evidence="10" id="KW-0675">Receptor</keyword>
<accession>A0ABW4ZQZ6</accession>
<dbReference type="PROSITE" id="PS52016">
    <property type="entry name" value="TONB_DEPENDENT_REC_3"/>
    <property type="match status" value="1"/>
</dbReference>
<gene>
    <name evidence="10" type="ORF">ACFSJU_16540</name>
</gene>
<comment type="caution">
    <text evidence="10">The sequence shown here is derived from an EMBL/GenBank/DDBJ whole genome shotgun (WGS) entry which is preliminary data.</text>
</comment>
<evidence type="ECO:0000313" key="11">
    <source>
        <dbReference type="Proteomes" id="UP001597387"/>
    </source>
</evidence>
<dbReference type="NCBIfam" id="TIGR04057">
    <property type="entry name" value="SusC_RagA_signa"/>
    <property type="match status" value="1"/>
</dbReference>